<evidence type="ECO:0000256" key="8">
    <source>
        <dbReference type="ARBA" id="ARBA00022759"/>
    </source>
</evidence>
<feature type="compositionally biased region" description="Basic and acidic residues" evidence="19">
    <location>
        <begin position="437"/>
        <end position="469"/>
    </location>
</feature>
<accession>A0A7H8QUN2</accession>
<keyword evidence="14" id="KW-0239">DNA-directed DNA polymerase</keyword>
<sequence>MAGNSNVPAAGPATPRPPARQARPVDQDSDDEPDEQTQQRFTTLERVIDQMNEHIQRLQAAIAERDDHVNQLEAQVMAIPPGEAGTAGNRVKLPKPMTFDGTRSKLKTFLVNMEMHIEANQITNDKKKMIFVASCFTDAAAEWIQPMLSELYTIDKGSWGTITRELFSNYGMFKQKLGEAFGNIDELRTAERQLRYLRQTGSAQQLATKFRQIVTPLHYDDAIQIATFENMLKEEVQTELIKLDRPDNIDRFIEMAVKIDNKLFEIKQKRQEFQRWKKVGGFPQYANTSAKRGTQYDKDGDVKMQLNNVISKEEMAKRKENKACYKCGRKGHFARQCRSGQNKQNGNVSPQKITTVHQQVAAIHQTIVTPSDSEEEESENEQVDEVQDFWGPILEKEIYESLKKFEQEDSPGQSKGRLRQSSEREPPQEEDANPEEAQPHLRRGQEKGPIREPRREDQYSKTAGRRIDDLSSGSESRHPLTFRDGGKDREVDHEDSDRESDTPQHSQLTRTTNLRRDAARAIDQANETIRLFQKRPPITKKEWDSVLGTSTTVPGIKIEIPETSKEELKTDSEDSETTEEFPEIDYEEPKRECSCKPPKPVCWEDSIQTYRQHILECEKCHEWTFHKCDMHGKKNIALANEFEYVSLTKGTRLCHPMLGHTERCSCMYYPQYGGHHHKKIHWTQCYESRCPTHLEEKEKNKWKPTAPMIIYQPIPDCPKGWNECWCYAEEIWHPFHNSIETDQCYAKKCPYHEGRVIYTDEDWTEIVLSQKRYLERHRKGHHLIATTIKTGETVIIIKGTINGHEAKLLLDSGASTNYISEAYVKKNRIQTHETNLWHTVQNFEGQITIEGFVRRTGNITLKSGEHEESIQLDLSPFERKDFDIILGMTWLRKHNPVIDWKHETVSIDLKTLQTEQMGIKPNQQLKVKHAEEINEIGRQIETRKKPKEIYEKELKEVLDKLPEKYRDFTELFVKKEYRLPQHEKEYEAEIPLKEGAQVPQVKQRQISQDELRTTKEFIEKFLAAGYIRESKAKASAQAMFVPKRDGSPRMVIDYRKLNNMTEDDANKAPHQEQKRDLLQGAKIMTMFDVEWGYYNLRMKNDDIWKTAFLTDLGLYEWLVAPMGLKRLPAEFARFMTHILREYLNLFVAVYFDDVIVYSKDPKEHDNHVRLVMTKLMEAGLTLKIKKCEFDTTRVNYLGMVYTTNGLEIPKEKLDAILEWPTPTNVHDVQSFLGASGYVRRYLEKYSDVTTPMTELLKKDEPFDWTARRQRSFENVKELVKIAPILQLFNPELQSILRTDASGYALGAIHEQINEKGETQIVAFYSRKFTSAEVNYDVHDRELLAIVQAFRQWRHYLQGAKHEVIVKSDHHNLKYFTTTKELSGRQIRWAEELAKFNYRIEHIPGKQNAAADALSRRPDYAIGIEPPKTNILQEESGVLRHNHNAIIATAIRVVDDDPFYERMYRETNKDQKIQEELQAGQVTKNVQKGLAIWNGMIRVPQNMTTEVIQRYHDPPTKGHQGVERTIEMITRTFYFPYVRKRVENYIRNCDECNRNKAVHHKPFGKMQIPEVPEEAWKSITVDFIQGLPQSKDPVTGITYTDAMITVDRLTKYVILEPTPKDMTAEQCAKLMLRKVFVWTGLPNELITDRDKLFTSKYWQTIAKACGMHHKLSTANHQQTDGQSERMIQTVEQYFRHYLDWEQDNWVELLPLAQFALNNAENATTKQVPHFANLGRHPRMTWSEVPREGLSEAAIIQANKLQALHHTISKDIKWAENRMKTYYDKKREDAPILKKGEKVYLLRRTIGQKKFNIPSKRPSNKLDAIKYGPFAIQEKLANDNYKLRLPARMKVHPVFHISLLEPTENPENSNDEATEDEYEVENILKRNQLERIRT</sequence>
<feature type="coiled-coil region" evidence="18">
    <location>
        <begin position="41"/>
        <end position="75"/>
    </location>
</feature>
<evidence type="ECO:0000256" key="7">
    <source>
        <dbReference type="ARBA" id="ARBA00022750"/>
    </source>
</evidence>
<dbReference type="GO" id="GO:0003964">
    <property type="term" value="F:RNA-directed DNA polymerase activity"/>
    <property type="evidence" value="ECO:0007669"/>
    <property type="project" value="UniProtKB-KW"/>
</dbReference>
<dbReference type="PROSITE" id="PS50878">
    <property type="entry name" value="RT_POL"/>
    <property type="match status" value="1"/>
</dbReference>
<keyword evidence="7" id="KW-0064">Aspartyl protease</keyword>
<dbReference type="FunFam" id="3.30.70.270:FF:000020">
    <property type="entry name" value="Transposon Tf2-6 polyprotein-like Protein"/>
    <property type="match status" value="1"/>
</dbReference>
<feature type="domain" description="CCHC-type" evidence="20">
    <location>
        <begin position="324"/>
        <end position="339"/>
    </location>
</feature>
<dbReference type="SUPFAM" id="SSF57756">
    <property type="entry name" value="Retrovirus zinc finger-like domains"/>
    <property type="match status" value="1"/>
</dbReference>
<dbReference type="SUPFAM" id="SSF53098">
    <property type="entry name" value="Ribonuclease H-like"/>
    <property type="match status" value="1"/>
</dbReference>
<dbReference type="PANTHER" id="PTHR37984">
    <property type="entry name" value="PROTEIN CBG26694"/>
    <property type="match status" value="1"/>
</dbReference>
<dbReference type="PANTHER" id="PTHR37984:SF5">
    <property type="entry name" value="PROTEIN NYNRIN-LIKE"/>
    <property type="match status" value="1"/>
</dbReference>
<dbReference type="Gene3D" id="3.30.420.10">
    <property type="entry name" value="Ribonuclease H-like superfamily/Ribonuclease H"/>
    <property type="match status" value="1"/>
</dbReference>
<dbReference type="Pfam" id="PF00098">
    <property type="entry name" value="zf-CCHC"/>
    <property type="match status" value="1"/>
</dbReference>
<evidence type="ECO:0000256" key="3">
    <source>
        <dbReference type="ARBA" id="ARBA00022679"/>
    </source>
</evidence>
<dbReference type="GO" id="GO:0003677">
    <property type="term" value="F:DNA binding"/>
    <property type="evidence" value="ECO:0007669"/>
    <property type="project" value="UniProtKB-KW"/>
</dbReference>
<keyword evidence="5" id="KW-0540">Nuclease</keyword>
<dbReference type="InterPro" id="IPR012337">
    <property type="entry name" value="RNaseH-like_sf"/>
</dbReference>
<dbReference type="CDD" id="cd09274">
    <property type="entry name" value="RNase_HI_RT_Ty3"/>
    <property type="match status" value="1"/>
</dbReference>
<keyword evidence="11" id="KW-0694">RNA-binding</keyword>
<feature type="compositionally biased region" description="Low complexity" evidence="19">
    <location>
        <begin position="8"/>
        <end position="24"/>
    </location>
</feature>
<dbReference type="GO" id="GO:0005634">
    <property type="term" value="C:nucleus"/>
    <property type="evidence" value="ECO:0007669"/>
    <property type="project" value="UniProtKB-ARBA"/>
</dbReference>
<dbReference type="FunFam" id="1.10.340.70:FF:000001">
    <property type="entry name" value="Retrovirus-related Pol polyprotein from transposon gypsy-like Protein"/>
    <property type="match status" value="1"/>
</dbReference>
<evidence type="ECO:0000256" key="1">
    <source>
        <dbReference type="ARBA" id="ARBA00012493"/>
    </source>
</evidence>
<dbReference type="Pfam" id="PF17917">
    <property type="entry name" value="RT_RNaseH"/>
    <property type="match status" value="1"/>
</dbReference>
<feature type="compositionally biased region" description="Basic and acidic residues" evidence="19">
    <location>
        <begin position="484"/>
        <end position="502"/>
    </location>
</feature>
<dbReference type="InterPro" id="IPR041588">
    <property type="entry name" value="Integrase_H2C2"/>
</dbReference>
<keyword evidence="2" id="KW-0645">Protease</keyword>
<dbReference type="Gene3D" id="3.30.70.270">
    <property type="match status" value="2"/>
</dbReference>
<evidence type="ECO:0000256" key="5">
    <source>
        <dbReference type="ARBA" id="ARBA00022722"/>
    </source>
</evidence>
<name>A0A7H8QUN2_TALRU</name>
<dbReference type="EC" id="2.7.7.49" evidence="1"/>
<feature type="compositionally biased region" description="Acidic residues" evidence="19">
    <location>
        <begin position="372"/>
        <end position="387"/>
    </location>
</feature>
<evidence type="ECO:0000256" key="12">
    <source>
        <dbReference type="ARBA" id="ARBA00022908"/>
    </source>
</evidence>
<keyword evidence="17" id="KW-0863">Zinc-finger</keyword>
<dbReference type="KEGG" id="trg:TRUGW13939_04851"/>
<feature type="domain" description="Reverse transcriptase" evidence="21">
    <location>
        <begin position="1022"/>
        <end position="1201"/>
    </location>
</feature>
<gene>
    <name evidence="23" type="ORF">TRUGW13939_04851</name>
</gene>
<keyword evidence="6" id="KW-0479">Metal-binding</keyword>
<evidence type="ECO:0000259" key="20">
    <source>
        <dbReference type="PROSITE" id="PS50158"/>
    </source>
</evidence>
<dbReference type="RefSeq" id="XP_035343910.1">
    <property type="nucleotide sequence ID" value="XM_035488017.1"/>
</dbReference>
<dbReference type="GO" id="GO:0003887">
    <property type="term" value="F:DNA-directed DNA polymerase activity"/>
    <property type="evidence" value="ECO:0007669"/>
    <property type="project" value="UniProtKB-KW"/>
</dbReference>
<proteinExistence type="predicted"/>
<dbReference type="OrthoDB" id="4364638at2759"/>
<dbReference type="Proteomes" id="UP000509510">
    <property type="component" value="Chromosome II"/>
</dbReference>
<dbReference type="InterPro" id="IPR036397">
    <property type="entry name" value="RNaseH_sf"/>
</dbReference>
<keyword evidence="13" id="KW-0695">RNA-directed DNA polymerase</keyword>
<dbReference type="GO" id="GO:0004190">
    <property type="term" value="F:aspartic-type endopeptidase activity"/>
    <property type="evidence" value="ECO:0007669"/>
    <property type="project" value="UniProtKB-KW"/>
</dbReference>
<evidence type="ECO:0000256" key="11">
    <source>
        <dbReference type="ARBA" id="ARBA00022884"/>
    </source>
</evidence>
<dbReference type="InterPro" id="IPR043128">
    <property type="entry name" value="Rev_trsase/Diguanyl_cyclase"/>
</dbReference>
<evidence type="ECO:0000256" key="19">
    <source>
        <dbReference type="SAM" id="MobiDB-lite"/>
    </source>
</evidence>
<dbReference type="CDD" id="cd01647">
    <property type="entry name" value="RT_LTR"/>
    <property type="match status" value="1"/>
</dbReference>
<keyword evidence="18" id="KW-0175">Coiled coil</keyword>
<dbReference type="GeneID" id="55992350"/>
<dbReference type="GO" id="GO:0008270">
    <property type="term" value="F:zinc ion binding"/>
    <property type="evidence" value="ECO:0007669"/>
    <property type="project" value="UniProtKB-KW"/>
</dbReference>
<dbReference type="InterPro" id="IPR041373">
    <property type="entry name" value="RT_RNaseH"/>
</dbReference>
<dbReference type="InterPro" id="IPR021109">
    <property type="entry name" value="Peptidase_aspartic_dom_sf"/>
</dbReference>
<keyword evidence="16" id="KW-0233">DNA recombination</keyword>
<dbReference type="GO" id="GO:0006310">
    <property type="term" value="P:DNA recombination"/>
    <property type="evidence" value="ECO:0007669"/>
    <property type="project" value="UniProtKB-KW"/>
</dbReference>
<dbReference type="InterPro" id="IPR045358">
    <property type="entry name" value="Ty3_capsid"/>
</dbReference>
<dbReference type="InterPro" id="IPR056924">
    <property type="entry name" value="SH3_Tf2-1"/>
</dbReference>
<organism evidence="23 24">
    <name type="scientific">Talaromyces rugulosus</name>
    <name type="common">Penicillium rugulosum</name>
    <dbReference type="NCBI Taxonomy" id="121627"/>
    <lineage>
        <taxon>Eukaryota</taxon>
        <taxon>Fungi</taxon>
        <taxon>Dikarya</taxon>
        <taxon>Ascomycota</taxon>
        <taxon>Pezizomycotina</taxon>
        <taxon>Eurotiomycetes</taxon>
        <taxon>Eurotiomycetidae</taxon>
        <taxon>Eurotiales</taxon>
        <taxon>Trichocomaceae</taxon>
        <taxon>Talaromyces</taxon>
        <taxon>Talaromyces sect. Islandici</taxon>
    </lineage>
</organism>
<dbReference type="Pfam" id="PF24626">
    <property type="entry name" value="SH3_Tf2-1"/>
    <property type="match status" value="1"/>
</dbReference>
<dbReference type="InterPro" id="IPR001969">
    <property type="entry name" value="Aspartic_peptidase_AS"/>
</dbReference>
<feature type="compositionally biased region" description="Polar residues" evidence="19">
    <location>
        <begin position="503"/>
        <end position="512"/>
    </location>
</feature>
<dbReference type="PROSITE" id="PS00141">
    <property type="entry name" value="ASP_PROTEASE"/>
    <property type="match status" value="1"/>
</dbReference>
<keyword evidence="24" id="KW-1185">Reference proteome</keyword>
<keyword evidence="9" id="KW-0378">Hydrolase</keyword>
<dbReference type="Pfam" id="PF00078">
    <property type="entry name" value="RVT_1"/>
    <property type="match status" value="1"/>
</dbReference>
<dbReference type="Gene3D" id="4.10.60.10">
    <property type="entry name" value="Zinc finger, CCHC-type"/>
    <property type="match status" value="1"/>
</dbReference>
<dbReference type="PROSITE" id="PS50994">
    <property type="entry name" value="INTEGRASE"/>
    <property type="match status" value="1"/>
</dbReference>
<feature type="compositionally biased region" description="Acidic residues" evidence="19">
    <location>
        <begin position="573"/>
        <end position="583"/>
    </location>
</feature>
<dbReference type="InterPro" id="IPR050951">
    <property type="entry name" value="Retrovirus_Pol_polyprotein"/>
</dbReference>
<dbReference type="GO" id="GO:0003723">
    <property type="term" value="F:RNA binding"/>
    <property type="evidence" value="ECO:0007669"/>
    <property type="project" value="UniProtKB-KW"/>
</dbReference>
<dbReference type="InterPro" id="IPR001878">
    <property type="entry name" value="Znf_CCHC"/>
</dbReference>
<dbReference type="Gene3D" id="1.10.340.70">
    <property type="match status" value="1"/>
</dbReference>
<evidence type="ECO:0000256" key="2">
    <source>
        <dbReference type="ARBA" id="ARBA00022670"/>
    </source>
</evidence>
<keyword evidence="12" id="KW-0229">DNA integration</keyword>
<feature type="region of interest" description="Disordered" evidence="19">
    <location>
        <begin position="1"/>
        <end position="38"/>
    </location>
</feature>
<keyword evidence="4" id="KW-0548">Nucleotidyltransferase</keyword>
<dbReference type="SUPFAM" id="SSF56672">
    <property type="entry name" value="DNA/RNA polymerases"/>
    <property type="match status" value="1"/>
</dbReference>
<evidence type="ECO:0000259" key="22">
    <source>
        <dbReference type="PROSITE" id="PS50994"/>
    </source>
</evidence>
<evidence type="ECO:0000256" key="9">
    <source>
        <dbReference type="ARBA" id="ARBA00022801"/>
    </source>
</evidence>
<protein>
    <recommendedName>
        <fullName evidence="1">RNA-directed DNA polymerase</fullName>
        <ecNumber evidence="1">2.7.7.49</ecNumber>
    </recommendedName>
</protein>
<evidence type="ECO:0000256" key="18">
    <source>
        <dbReference type="SAM" id="Coils"/>
    </source>
</evidence>
<feature type="region of interest" description="Disordered" evidence="19">
    <location>
        <begin position="367"/>
        <end position="389"/>
    </location>
</feature>
<dbReference type="InterPro" id="IPR043502">
    <property type="entry name" value="DNA/RNA_pol_sf"/>
</dbReference>
<dbReference type="Gene3D" id="3.10.10.10">
    <property type="entry name" value="HIV Type 1 Reverse Transcriptase, subunit A, domain 1"/>
    <property type="match status" value="1"/>
</dbReference>
<keyword evidence="3" id="KW-0808">Transferase</keyword>
<feature type="domain" description="Integrase catalytic" evidence="22">
    <location>
        <begin position="1567"/>
        <end position="1735"/>
    </location>
</feature>
<dbReference type="SMART" id="SM00343">
    <property type="entry name" value="ZnF_C2HC"/>
    <property type="match status" value="1"/>
</dbReference>
<evidence type="ECO:0000256" key="13">
    <source>
        <dbReference type="ARBA" id="ARBA00022918"/>
    </source>
</evidence>
<dbReference type="PROSITE" id="PS50158">
    <property type="entry name" value="ZF_CCHC"/>
    <property type="match status" value="1"/>
</dbReference>
<dbReference type="InterPro" id="IPR000477">
    <property type="entry name" value="RT_dom"/>
</dbReference>
<evidence type="ECO:0000256" key="17">
    <source>
        <dbReference type="PROSITE-ProRule" id="PRU00047"/>
    </source>
</evidence>
<evidence type="ECO:0000256" key="16">
    <source>
        <dbReference type="ARBA" id="ARBA00023172"/>
    </source>
</evidence>
<feature type="region of interest" description="Disordered" evidence="19">
    <location>
        <begin position="404"/>
        <end position="516"/>
    </location>
</feature>
<dbReference type="GO" id="GO:0006508">
    <property type="term" value="P:proteolysis"/>
    <property type="evidence" value="ECO:0007669"/>
    <property type="project" value="UniProtKB-KW"/>
</dbReference>
<keyword evidence="10" id="KW-0460">Magnesium</keyword>
<evidence type="ECO:0000313" key="24">
    <source>
        <dbReference type="Proteomes" id="UP000509510"/>
    </source>
</evidence>
<dbReference type="InterPro" id="IPR036875">
    <property type="entry name" value="Znf_CCHC_sf"/>
</dbReference>
<dbReference type="InterPro" id="IPR001584">
    <property type="entry name" value="Integrase_cat-core"/>
</dbReference>
<evidence type="ECO:0000256" key="10">
    <source>
        <dbReference type="ARBA" id="ARBA00022842"/>
    </source>
</evidence>
<reference evidence="24" key="1">
    <citation type="submission" date="2020-06" db="EMBL/GenBank/DDBJ databases">
        <title>A chromosome-scale genome assembly of Talaromyces rugulosus W13939.</title>
        <authorList>
            <person name="Wang B."/>
            <person name="Guo L."/>
            <person name="Ye K."/>
            <person name="Wang L."/>
        </authorList>
    </citation>
    <scope>NUCLEOTIDE SEQUENCE [LARGE SCALE GENOMIC DNA]</scope>
    <source>
        <strain evidence="24">W13939</strain>
    </source>
</reference>
<dbReference type="Gene3D" id="2.40.70.10">
    <property type="entry name" value="Acid Proteases"/>
    <property type="match status" value="1"/>
</dbReference>
<evidence type="ECO:0000313" key="23">
    <source>
        <dbReference type="EMBL" id="QKX57732.1"/>
    </source>
</evidence>
<dbReference type="EMBL" id="CP055899">
    <property type="protein sequence ID" value="QKX57732.1"/>
    <property type="molecule type" value="Genomic_DNA"/>
</dbReference>
<dbReference type="CDD" id="cd00303">
    <property type="entry name" value="retropepsin_like"/>
    <property type="match status" value="1"/>
</dbReference>
<evidence type="ECO:0000259" key="21">
    <source>
        <dbReference type="PROSITE" id="PS50878"/>
    </source>
</evidence>
<evidence type="ECO:0000256" key="14">
    <source>
        <dbReference type="ARBA" id="ARBA00022932"/>
    </source>
</evidence>
<evidence type="ECO:0000256" key="6">
    <source>
        <dbReference type="ARBA" id="ARBA00022723"/>
    </source>
</evidence>
<dbReference type="SUPFAM" id="SSF50630">
    <property type="entry name" value="Acid proteases"/>
    <property type="match status" value="1"/>
</dbReference>
<dbReference type="GO" id="GO:0004519">
    <property type="term" value="F:endonuclease activity"/>
    <property type="evidence" value="ECO:0007669"/>
    <property type="project" value="UniProtKB-KW"/>
</dbReference>
<evidence type="ECO:0000256" key="4">
    <source>
        <dbReference type="ARBA" id="ARBA00022695"/>
    </source>
</evidence>
<feature type="region of interest" description="Disordered" evidence="19">
    <location>
        <begin position="564"/>
        <end position="583"/>
    </location>
</feature>
<keyword evidence="17" id="KW-0862">Zinc</keyword>
<dbReference type="Pfam" id="PF19259">
    <property type="entry name" value="Ty3_capsid"/>
    <property type="match status" value="1"/>
</dbReference>
<dbReference type="Pfam" id="PF17921">
    <property type="entry name" value="Integrase_H2C2"/>
    <property type="match status" value="1"/>
</dbReference>
<dbReference type="GO" id="GO:0015074">
    <property type="term" value="P:DNA integration"/>
    <property type="evidence" value="ECO:0007669"/>
    <property type="project" value="UniProtKB-KW"/>
</dbReference>
<evidence type="ECO:0000256" key="15">
    <source>
        <dbReference type="ARBA" id="ARBA00023125"/>
    </source>
</evidence>
<dbReference type="Pfam" id="PF08284">
    <property type="entry name" value="RVP_2"/>
    <property type="match status" value="1"/>
</dbReference>
<keyword evidence="8" id="KW-0255">Endonuclease</keyword>
<keyword evidence="15" id="KW-0238">DNA-binding</keyword>